<dbReference type="EMBL" id="ONZI01000002">
    <property type="protein sequence ID" value="SPJ33732.1"/>
    <property type="molecule type" value="Genomic_DNA"/>
</dbReference>
<evidence type="ECO:0000313" key="4">
    <source>
        <dbReference type="Proteomes" id="UP000244934"/>
    </source>
</evidence>
<organism evidence="3 4">
    <name type="scientific">Kushneria phyllosphaerae</name>
    <dbReference type="NCBI Taxonomy" id="2100822"/>
    <lineage>
        <taxon>Bacteria</taxon>
        <taxon>Pseudomonadati</taxon>
        <taxon>Pseudomonadota</taxon>
        <taxon>Gammaproteobacteria</taxon>
        <taxon>Oceanospirillales</taxon>
        <taxon>Halomonadaceae</taxon>
        <taxon>Kushneria</taxon>
    </lineage>
</organism>
<dbReference type="InterPro" id="IPR011225">
    <property type="entry name" value="IV_sec_VirJ"/>
</dbReference>
<dbReference type="InterPro" id="IPR010333">
    <property type="entry name" value="VirJ"/>
</dbReference>
<evidence type="ECO:0000256" key="1">
    <source>
        <dbReference type="SAM" id="Phobius"/>
    </source>
</evidence>
<feature type="domain" description="Bacterial virulence" evidence="2">
    <location>
        <begin position="236"/>
        <end position="424"/>
    </location>
</feature>
<reference evidence="4" key="1">
    <citation type="submission" date="2018-03" db="EMBL/GenBank/DDBJ databases">
        <authorList>
            <person name="Navarro De La Torre S."/>
        </authorList>
    </citation>
    <scope>NUCLEOTIDE SEQUENCE [LARGE SCALE GENOMIC DNA]</scope>
    <source>
        <strain evidence="4">EAod3</strain>
    </source>
</reference>
<name>A0A2R8CLL5_9GAMM</name>
<dbReference type="Proteomes" id="UP000244934">
    <property type="component" value="Unassembled WGS sequence"/>
</dbReference>
<dbReference type="AlphaFoldDB" id="A0A2R8CLL5"/>
<keyword evidence="1" id="KW-1133">Transmembrane helix</keyword>
<proteinExistence type="predicted"/>
<feature type="transmembrane region" description="Helical" evidence="1">
    <location>
        <begin position="12"/>
        <end position="29"/>
    </location>
</feature>
<keyword evidence="1" id="KW-0812">Transmembrane</keyword>
<dbReference type="SUPFAM" id="SSF53474">
    <property type="entry name" value="alpha/beta-Hydrolases"/>
    <property type="match status" value="1"/>
</dbReference>
<dbReference type="PIRSF" id="PIRSF029063">
    <property type="entry name" value="IV_sec_VirJ"/>
    <property type="match status" value="1"/>
</dbReference>
<dbReference type="Pfam" id="PF06057">
    <property type="entry name" value="VirJ"/>
    <property type="match status" value="1"/>
</dbReference>
<evidence type="ECO:0000313" key="3">
    <source>
        <dbReference type="EMBL" id="SPJ33732.1"/>
    </source>
</evidence>
<sequence>MIKENPGVWRRGAVVVLALIVLAGVGWWWQRPPAPSVTTTQVNGATLVTAQPGGRPTKHVVIAATSDQHFDDDALLTLSEQTGAELVQFMLDDGDDCDMQQARLRQARKSLGDQTDLVVGLGRGGALAWRWLAGQESDQAQALSAGFSVSDLDCRTALPANGRHGQWDIVWNNDPDDATGRFVRGIDGVKVHTTIGDYGASATTLAAQRLVALLKGSGSALPTIPLPGQGDQARRDTVTLYYSGDGGWRDLDQVSGEYMAAHGYPVVGVDTLKAFWQHRSPEQSAADLAALMATYRQQWGAKHFVLAGYSFGADILPALYNRLSPQDQQAVSAMILLAFSKTADFEIAVSGWLGQSNGETQTGPEVARVPADKLVCLYGSEEAPDSGCLQPEMKGKRIQLPGGHHFDQDYGHLAQIMIEQINQRLPAAST</sequence>
<keyword evidence="1" id="KW-0472">Membrane</keyword>
<dbReference type="OrthoDB" id="641022at2"/>
<dbReference type="RefSeq" id="WP_108842553.1">
    <property type="nucleotide sequence ID" value="NZ_ONZI01000002.1"/>
</dbReference>
<keyword evidence="4" id="KW-1185">Reference proteome</keyword>
<accession>A0A2R8CLL5</accession>
<dbReference type="InterPro" id="IPR029058">
    <property type="entry name" value="AB_hydrolase_fold"/>
</dbReference>
<gene>
    <name evidence="3" type="ORF">KSP9073_01753</name>
</gene>
<dbReference type="Gene3D" id="3.40.50.1820">
    <property type="entry name" value="alpha/beta hydrolase"/>
    <property type="match status" value="1"/>
</dbReference>
<protein>
    <recommendedName>
        <fullName evidence="2">Bacterial virulence domain-containing protein</fullName>
    </recommendedName>
</protein>
<evidence type="ECO:0000259" key="2">
    <source>
        <dbReference type="Pfam" id="PF06057"/>
    </source>
</evidence>